<evidence type="ECO:0000256" key="6">
    <source>
        <dbReference type="ARBA" id="ARBA00023136"/>
    </source>
</evidence>
<proteinExistence type="inferred from homology"/>
<evidence type="ECO:0000256" key="7">
    <source>
        <dbReference type="ARBA" id="ARBA00023177"/>
    </source>
</evidence>
<feature type="domain" description="Ammonium transporter AmtB-like" evidence="10">
    <location>
        <begin position="7"/>
        <end position="143"/>
    </location>
</feature>
<evidence type="ECO:0000256" key="5">
    <source>
        <dbReference type="ARBA" id="ARBA00022989"/>
    </source>
</evidence>
<evidence type="ECO:0000313" key="11">
    <source>
        <dbReference type="EMBL" id="GEB97969.1"/>
    </source>
</evidence>
<evidence type="ECO:0000259" key="10">
    <source>
        <dbReference type="Pfam" id="PF00909"/>
    </source>
</evidence>
<accession>A0AB73B7T6</accession>
<keyword evidence="4 9" id="KW-0812">Transmembrane</keyword>
<gene>
    <name evidence="11" type="ORF">CFL01nite_14640</name>
</gene>
<dbReference type="GO" id="GO:0005886">
    <property type="term" value="C:plasma membrane"/>
    <property type="evidence" value="ECO:0007669"/>
    <property type="project" value="TreeGrafter"/>
</dbReference>
<name>A0AB73B7T6_CORFL</name>
<keyword evidence="6 9" id="KW-0472">Membrane</keyword>
<organism evidence="11 12">
    <name type="scientific">Corynebacterium flavescens</name>
    <dbReference type="NCBI Taxonomy" id="28028"/>
    <lineage>
        <taxon>Bacteria</taxon>
        <taxon>Bacillati</taxon>
        <taxon>Actinomycetota</taxon>
        <taxon>Actinomycetes</taxon>
        <taxon>Mycobacteriales</taxon>
        <taxon>Corynebacteriaceae</taxon>
        <taxon>Corynebacterium</taxon>
    </lineage>
</organism>
<dbReference type="Gene3D" id="1.10.3430.10">
    <property type="entry name" value="Ammonium transporter AmtB like domains"/>
    <property type="match status" value="1"/>
</dbReference>
<dbReference type="PANTHER" id="PTHR43029">
    <property type="entry name" value="AMMONIUM TRANSPORTER MEP2"/>
    <property type="match status" value="1"/>
</dbReference>
<evidence type="ECO:0000256" key="4">
    <source>
        <dbReference type="ARBA" id="ARBA00022692"/>
    </source>
</evidence>
<feature type="transmembrane region" description="Helical" evidence="9">
    <location>
        <begin position="12"/>
        <end position="31"/>
    </location>
</feature>
<comment type="similarity">
    <text evidence="2">Belongs to the ammonia transporter channel (TC 1.A.11.2) family.</text>
</comment>
<dbReference type="EMBL" id="BJNB01000021">
    <property type="protein sequence ID" value="GEB97969.1"/>
    <property type="molecule type" value="Genomic_DNA"/>
</dbReference>
<dbReference type="InterPro" id="IPR001905">
    <property type="entry name" value="Ammonium_transpt"/>
</dbReference>
<dbReference type="AlphaFoldDB" id="A0AB73B7T6"/>
<feature type="transmembrane region" description="Helical" evidence="9">
    <location>
        <begin position="116"/>
        <end position="134"/>
    </location>
</feature>
<dbReference type="Proteomes" id="UP000315353">
    <property type="component" value="Unassembled WGS sequence"/>
</dbReference>
<dbReference type="Pfam" id="PF00909">
    <property type="entry name" value="Ammonium_transp"/>
    <property type="match status" value="1"/>
</dbReference>
<evidence type="ECO:0000256" key="8">
    <source>
        <dbReference type="ARBA" id="ARBA00050025"/>
    </source>
</evidence>
<dbReference type="SUPFAM" id="SSF111352">
    <property type="entry name" value="Ammonium transporter"/>
    <property type="match status" value="1"/>
</dbReference>
<comment type="subcellular location">
    <subcellularLocation>
        <location evidence="1">Membrane</location>
        <topology evidence="1">Multi-pass membrane protein</topology>
    </subcellularLocation>
</comment>
<evidence type="ECO:0000256" key="1">
    <source>
        <dbReference type="ARBA" id="ARBA00004141"/>
    </source>
</evidence>
<protein>
    <recommendedName>
        <fullName evidence="8">Ammonium transporter</fullName>
    </recommendedName>
</protein>
<feature type="transmembrane region" description="Helical" evidence="9">
    <location>
        <begin position="82"/>
        <end position="104"/>
    </location>
</feature>
<evidence type="ECO:0000256" key="2">
    <source>
        <dbReference type="ARBA" id="ARBA00005887"/>
    </source>
</evidence>
<dbReference type="InterPro" id="IPR024041">
    <property type="entry name" value="NH4_transpt_AmtB-like_dom"/>
</dbReference>
<dbReference type="InterPro" id="IPR029020">
    <property type="entry name" value="Ammonium/urea_transptr"/>
</dbReference>
<sequence>MEDDGARSTLWAAFYIFFAAISLALTSSGAAGRMKISAFLIFGFFWLTFVYAPLAHWVFAISDLETGNVGGWMRDVLGFHDFTGGTAVHMNAGAMGLALAVILGPRSSTSMTRPHSLPLVLIGLGIIIAGWFGFNGGTQVAQTSSLPMSS</sequence>
<comment type="caution">
    <text evidence="11">The sequence shown here is derived from an EMBL/GenBank/DDBJ whole genome shotgun (WGS) entry which is preliminary data.</text>
</comment>
<keyword evidence="3" id="KW-0813">Transport</keyword>
<keyword evidence="5 9" id="KW-1133">Transmembrane helix</keyword>
<evidence type="ECO:0000256" key="3">
    <source>
        <dbReference type="ARBA" id="ARBA00022448"/>
    </source>
</evidence>
<keyword evidence="7" id="KW-0924">Ammonia transport</keyword>
<dbReference type="PANTHER" id="PTHR43029:SF10">
    <property type="entry name" value="AMMONIUM TRANSPORTER MEP2"/>
    <property type="match status" value="1"/>
</dbReference>
<reference evidence="11 12" key="1">
    <citation type="submission" date="2019-06" db="EMBL/GenBank/DDBJ databases">
        <title>Whole genome shotgun sequence of Corynebacterium flavescens NBRC 14136.</title>
        <authorList>
            <person name="Hosoyama A."/>
            <person name="Uohara A."/>
            <person name="Ohji S."/>
            <person name="Ichikawa N."/>
        </authorList>
    </citation>
    <scope>NUCLEOTIDE SEQUENCE [LARGE SCALE GENOMIC DNA]</scope>
    <source>
        <strain evidence="11 12">NBRC 14136</strain>
    </source>
</reference>
<dbReference type="GO" id="GO:0008519">
    <property type="term" value="F:ammonium channel activity"/>
    <property type="evidence" value="ECO:0007669"/>
    <property type="project" value="InterPro"/>
</dbReference>
<evidence type="ECO:0000256" key="9">
    <source>
        <dbReference type="SAM" id="Phobius"/>
    </source>
</evidence>
<evidence type="ECO:0000313" key="12">
    <source>
        <dbReference type="Proteomes" id="UP000315353"/>
    </source>
</evidence>
<feature type="transmembrane region" description="Helical" evidence="9">
    <location>
        <begin position="38"/>
        <end position="62"/>
    </location>
</feature>